<name>A0A501PF60_9PROT</name>
<dbReference type="SUPFAM" id="SSF89562">
    <property type="entry name" value="RraA-like"/>
    <property type="match status" value="1"/>
</dbReference>
<evidence type="ECO:0000256" key="6">
    <source>
        <dbReference type="ARBA" id="ARBA00022842"/>
    </source>
</evidence>
<keyword evidence="5 9" id="KW-0479">Metal-binding</keyword>
<dbReference type="RefSeq" id="WP_139941279.1">
    <property type="nucleotide sequence ID" value="NZ_JBHSYP010000002.1"/>
</dbReference>
<dbReference type="FunFam" id="3.50.30.40:FF:000002">
    <property type="entry name" value="4-carboxy-4-hydroxy-2-oxoadipate aldolase/oxaloacetate decarboxylase"/>
    <property type="match status" value="1"/>
</dbReference>
<evidence type="ECO:0000256" key="9">
    <source>
        <dbReference type="PIRSR" id="PIRSR605493-1"/>
    </source>
</evidence>
<comment type="subunit">
    <text evidence="3">Homohexamer.</text>
</comment>
<keyword evidence="7" id="KW-0456">Lyase</keyword>
<feature type="binding site" evidence="9">
    <location>
        <position position="119"/>
    </location>
    <ligand>
        <name>Mg(2+)</name>
        <dbReference type="ChEBI" id="CHEBI:18420"/>
    </ligand>
</feature>
<evidence type="ECO:0000256" key="5">
    <source>
        <dbReference type="ARBA" id="ARBA00022723"/>
    </source>
</evidence>
<dbReference type="Proteomes" id="UP000319148">
    <property type="component" value="Unassembled WGS sequence"/>
</dbReference>
<dbReference type="GO" id="GO:0019336">
    <property type="term" value="P:phenol-containing compound catabolic process"/>
    <property type="evidence" value="ECO:0007669"/>
    <property type="project" value="UniProtKB-ARBA"/>
</dbReference>
<dbReference type="GO" id="GO:0072329">
    <property type="term" value="P:monocarboxylic acid catabolic process"/>
    <property type="evidence" value="ECO:0007669"/>
    <property type="project" value="UniProtKB-ARBA"/>
</dbReference>
<gene>
    <name evidence="10" type="primary">ligK</name>
    <name evidence="10" type="ORF">FIV46_12560</name>
</gene>
<comment type="cofactor">
    <cofactor evidence="2 9">
        <name>Mg(2+)</name>
        <dbReference type="ChEBI" id="CHEBI:18420"/>
    </cofactor>
</comment>
<evidence type="ECO:0000256" key="8">
    <source>
        <dbReference type="ARBA" id="ARBA00061585"/>
    </source>
</evidence>
<dbReference type="PANTHER" id="PTHR33254:SF16">
    <property type="entry name" value="BLR3842 PROTEIN"/>
    <property type="match status" value="1"/>
</dbReference>
<dbReference type="AlphaFoldDB" id="A0A501PF60"/>
<evidence type="ECO:0000256" key="1">
    <source>
        <dbReference type="ARBA" id="ARBA00001342"/>
    </source>
</evidence>
<organism evidence="10 11">
    <name type="scientific">Emcibacter nanhaiensis</name>
    <dbReference type="NCBI Taxonomy" id="1505037"/>
    <lineage>
        <taxon>Bacteria</taxon>
        <taxon>Pseudomonadati</taxon>
        <taxon>Pseudomonadota</taxon>
        <taxon>Alphaproteobacteria</taxon>
        <taxon>Emcibacterales</taxon>
        <taxon>Emcibacteraceae</taxon>
        <taxon>Emcibacter</taxon>
    </lineage>
</organism>
<sequence length="235" mass="25428">MGVVVTNIKRTEKSVVEAFQKGKYGVATVHEAQGRKGLLAPNINPIYRGAYIAGTAVTISAPPCDNWMIHVAVEQCQPGDILVLAPTSFSDAGYFGDLLATSLKARGVLGLVIDAGVRDTKDLEEMGFPVWSKCIFSQGTVKETLGSVNVPVVCAGAHINPGDLIIADDDGVVVVERAEAADVLEKSRKREANEEEKREKLAAGVLGLDIYNMRPRLEEKGLKYIDQEDYLKERG</sequence>
<dbReference type="Pfam" id="PF03737">
    <property type="entry name" value="RraA-like"/>
    <property type="match status" value="1"/>
</dbReference>
<feature type="binding site" evidence="9">
    <location>
        <begin position="96"/>
        <end position="99"/>
    </location>
    <ligand>
        <name>substrate</name>
    </ligand>
</feature>
<feature type="binding site" evidence="9">
    <location>
        <position position="118"/>
    </location>
    <ligand>
        <name>substrate</name>
    </ligand>
</feature>
<dbReference type="GO" id="GO:0047443">
    <property type="term" value="F:4-hydroxy-4-methyl-2-oxoglutarate aldolase activity"/>
    <property type="evidence" value="ECO:0007669"/>
    <property type="project" value="UniProtKB-EC"/>
</dbReference>
<evidence type="ECO:0000256" key="7">
    <source>
        <dbReference type="ARBA" id="ARBA00023239"/>
    </source>
</evidence>
<comment type="caution">
    <text evidence="10">The sequence shown here is derived from an EMBL/GenBank/DDBJ whole genome shotgun (WGS) entry which is preliminary data.</text>
</comment>
<comment type="catalytic activity">
    <reaction evidence="1">
        <text>4-hydroxy-4-methyl-2-oxoglutarate = 2 pyruvate</text>
        <dbReference type="Rhea" id="RHEA:22748"/>
        <dbReference type="ChEBI" id="CHEBI:15361"/>
        <dbReference type="ChEBI" id="CHEBI:58276"/>
        <dbReference type="EC" id="4.1.3.17"/>
    </reaction>
</comment>
<reference evidence="11" key="1">
    <citation type="submission" date="2019-06" db="EMBL/GenBank/DDBJ databases">
        <title>The complete genome of Emcibacter congregatus ZYLT.</title>
        <authorList>
            <person name="Zhao Z."/>
        </authorList>
    </citation>
    <scope>NUCLEOTIDE SEQUENCE [LARGE SCALE GENOMIC DNA]</scope>
    <source>
        <strain evidence="11">MCCC 1A06723</strain>
    </source>
</reference>
<dbReference type="EMBL" id="VFIY01000015">
    <property type="protein sequence ID" value="TPD59060.1"/>
    <property type="molecule type" value="Genomic_DNA"/>
</dbReference>
<evidence type="ECO:0000313" key="10">
    <source>
        <dbReference type="EMBL" id="TPD59060.1"/>
    </source>
</evidence>
<dbReference type="PANTHER" id="PTHR33254">
    <property type="entry name" value="4-HYDROXY-4-METHYL-2-OXOGLUTARATE ALDOLASE 3-RELATED"/>
    <property type="match status" value="1"/>
</dbReference>
<keyword evidence="6 9" id="KW-0460">Magnesium</keyword>
<dbReference type="NCBIfam" id="NF006731">
    <property type="entry name" value="PRK09262.1"/>
    <property type="match status" value="1"/>
</dbReference>
<evidence type="ECO:0000256" key="2">
    <source>
        <dbReference type="ARBA" id="ARBA00001946"/>
    </source>
</evidence>
<dbReference type="Gene3D" id="3.50.30.40">
    <property type="entry name" value="Ribonuclease E inhibitor RraA/RraA-like"/>
    <property type="match status" value="1"/>
</dbReference>
<accession>A0A501PF60</accession>
<dbReference type="GO" id="GO:0046872">
    <property type="term" value="F:metal ion binding"/>
    <property type="evidence" value="ECO:0007669"/>
    <property type="project" value="UniProtKB-KW"/>
</dbReference>
<dbReference type="OrthoDB" id="9812532at2"/>
<dbReference type="EC" id="4.1.3.17" evidence="4"/>
<evidence type="ECO:0000256" key="4">
    <source>
        <dbReference type="ARBA" id="ARBA00012213"/>
    </source>
</evidence>
<dbReference type="InterPro" id="IPR036704">
    <property type="entry name" value="RraA/RraA-like_sf"/>
</dbReference>
<protein>
    <recommendedName>
        <fullName evidence="4">4-hydroxy-4-methyl-2-oxoglutarate aldolase</fullName>
        <ecNumber evidence="4">4.1.3.17</ecNumber>
    </recommendedName>
</protein>
<dbReference type="NCBIfam" id="TIGR02798">
    <property type="entry name" value="ligK_PcmE"/>
    <property type="match status" value="1"/>
</dbReference>
<dbReference type="CDD" id="cd16841">
    <property type="entry name" value="RraA_family"/>
    <property type="match status" value="1"/>
</dbReference>
<dbReference type="InterPro" id="IPR005493">
    <property type="entry name" value="RraA/RraA-like"/>
</dbReference>
<dbReference type="InterPro" id="IPR014165">
    <property type="entry name" value="LigK_PcmE"/>
</dbReference>
<dbReference type="GO" id="GO:0042537">
    <property type="term" value="P:benzene-containing compound metabolic process"/>
    <property type="evidence" value="ECO:0007669"/>
    <property type="project" value="UniProtKB-ARBA"/>
</dbReference>
<keyword evidence="11" id="KW-1185">Reference proteome</keyword>
<evidence type="ECO:0000256" key="3">
    <source>
        <dbReference type="ARBA" id="ARBA00011643"/>
    </source>
</evidence>
<evidence type="ECO:0000313" key="11">
    <source>
        <dbReference type="Proteomes" id="UP000319148"/>
    </source>
</evidence>
<comment type="similarity">
    <text evidence="8">Belongs to the LigK/PcmE family.</text>
</comment>
<proteinExistence type="inferred from homology"/>